<dbReference type="OrthoDB" id="2139606at2759"/>
<reference evidence="1 2" key="1">
    <citation type="submission" date="2018-10" db="EMBL/GenBank/DDBJ databases">
        <authorList>
            <consortium name="Pathogen Informatics"/>
        </authorList>
    </citation>
    <scope>NUCLEOTIDE SEQUENCE [LARGE SCALE GENOMIC DNA]</scope>
</reference>
<name>A0A0R3UCC8_MESCO</name>
<evidence type="ECO:0008006" key="3">
    <source>
        <dbReference type="Google" id="ProtNLM"/>
    </source>
</evidence>
<dbReference type="EMBL" id="UXSR01001881">
    <property type="protein sequence ID" value="VDD78575.1"/>
    <property type="molecule type" value="Genomic_DNA"/>
</dbReference>
<feature type="non-terminal residue" evidence="1">
    <location>
        <position position="219"/>
    </location>
</feature>
<evidence type="ECO:0000313" key="1">
    <source>
        <dbReference type="EMBL" id="VDD78575.1"/>
    </source>
</evidence>
<evidence type="ECO:0000313" key="2">
    <source>
        <dbReference type="Proteomes" id="UP000267029"/>
    </source>
</evidence>
<dbReference type="Proteomes" id="UP000267029">
    <property type="component" value="Unassembled WGS sequence"/>
</dbReference>
<protein>
    <recommendedName>
        <fullName evidence="3">Hexosyltransferase</fullName>
    </recommendedName>
</protein>
<keyword evidence="2" id="KW-1185">Reference proteome</keyword>
<sequence>MAIASAYTRYNYAPEDVYLGMTAFKLGVELHNVDSMYDHYHYDLMNKDHQPAMDGVGENEESLVLANPSNRKRRYCQFTAGRARSIISFEELGRLSRRFWKLVRYPEVYRTYPQDVPLNQIIKAVKAGLPVTDMPQYNFPISILKTSTKVCANNTKHDLVIVVKSGNLGWDARTAFREFMQRERARYPKLKVGVVFSLGLPRKRGGRLFNRDGNIISLP</sequence>
<proteinExistence type="predicted"/>
<accession>A0A0R3UCC8</accession>
<organism evidence="1 2">
    <name type="scientific">Mesocestoides corti</name>
    <name type="common">Flatworm</name>
    <dbReference type="NCBI Taxonomy" id="53468"/>
    <lineage>
        <taxon>Eukaryota</taxon>
        <taxon>Metazoa</taxon>
        <taxon>Spiralia</taxon>
        <taxon>Lophotrochozoa</taxon>
        <taxon>Platyhelminthes</taxon>
        <taxon>Cestoda</taxon>
        <taxon>Eucestoda</taxon>
        <taxon>Cyclophyllidea</taxon>
        <taxon>Mesocestoididae</taxon>
        <taxon>Mesocestoides</taxon>
    </lineage>
</organism>
<gene>
    <name evidence="1" type="ORF">MCOS_LOCUS4578</name>
</gene>
<dbReference type="AlphaFoldDB" id="A0A0R3UCC8"/>